<protein>
    <submittedName>
        <fullName evidence="2">DNA-binding transcriptional regulator, MarR family</fullName>
    </submittedName>
</protein>
<evidence type="ECO:0000259" key="1">
    <source>
        <dbReference type="PROSITE" id="PS50995"/>
    </source>
</evidence>
<dbReference type="AlphaFoldDB" id="A0A1H8HIW0"/>
<dbReference type="GO" id="GO:0006950">
    <property type="term" value="P:response to stress"/>
    <property type="evidence" value="ECO:0007669"/>
    <property type="project" value="TreeGrafter"/>
</dbReference>
<gene>
    <name evidence="2" type="ORF">SAMN05660976_07825</name>
</gene>
<reference evidence="2 3" key="1">
    <citation type="submission" date="2016-10" db="EMBL/GenBank/DDBJ databases">
        <authorList>
            <person name="de Groot N.N."/>
        </authorList>
    </citation>
    <scope>NUCLEOTIDE SEQUENCE [LARGE SCALE GENOMIC DNA]</scope>
    <source>
        <strain evidence="2 3">DSM 43357</strain>
    </source>
</reference>
<keyword evidence="3" id="KW-1185">Reference proteome</keyword>
<keyword evidence="2" id="KW-0238">DNA-binding</keyword>
<accession>A0A1H8HIW0</accession>
<sequence>MEVAQNHPDEGAFREFLIAVLLHNEAVADHLGLQPVDVAAAVLLDMRGPLSAGAISEELGLPSASTTRLIDRLEKAGYARRVRGRRDRRTVTVELVEGGLDDYHAACASTRRHLEVLAARYGPEQAALLLDMFAHLATAYRSAARELREGPAPAR</sequence>
<feature type="domain" description="HTH marR-type" evidence="1">
    <location>
        <begin position="1"/>
        <end position="138"/>
    </location>
</feature>
<dbReference type="Gene3D" id="1.10.10.10">
    <property type="entry name" value="Winged helix-like DNA-binding domain superfamily/Winged helix DNA-binding domain"/>
    <property type="match status" value="1"/>
</dbReference>
<dbReference type="InterPro" id="IPR036390">
    <property type="entry name" value="WH_DNA-bd_sf"/>
</dbReference>
<dbReference type="InterPro" id="IPR036388">
    <property type="entry name" value="WH-like_DNA-bd_sf"/>
</dbReference>
<organism evidence="2 3">
    <name type="scientific">Nonomuraea pusilla</name>
    <dbReference type="NCBI Taxonomy" id="46177"/>
    <lineage>
        <taxon>Bacteria</taxon>
        <taxon>Bacillati</taxon>
        <taxon>Actinomycetota</taxon>
        <taxon>Actinomycetes</taxon>
        <taxon>Streptosporangiales</taxon>
        <taxon>Streptosporangiaceae</taxon>
        <taxon>Nonomuraea</taxon>
    </lineage>
</organism>
<dbReference type="SUPFAM" id="SSF46785">
    <property type="entry name" value="Winged helix' DNA-binding domain"/>
    <property type="match status" value="1"/>
</dbReference>
<proteinExistence type="predicted"/>
<dbReference type="OrthoDB" id="162531at2"/>
<dbReference type="STRING" id="46177.SAMN05660976_07825"/>
<dbReference type="GO" id="GO:0003677">
    <property type="term" value="F:DNA binding"/>
    <property type="evidence" value="ECO:0007669"/>
    <property type="project" value="UniProtKB-KW"/>
</dbReference>
<dbReference type="InterPro" id="IPR000835">
    <property type="entry name" value="HTH_MarR-typ"/>
</dbReference>
<dbReference type="EMBL" id="FOBF01000029">
    <property type="protein sequence ID" value="SEN56100.1"/>
    <property type="molecule type" value="Genomic_DNA"/>
</dbReference>
<dbReference type="Proteomes" id="UP000198953">
    <property type="component" value="Unassembled WGS sequence"/>
</dbReference>
<name>A0A1H8HIW0_9ACTN</name>
<dbReference type="PROSITE" id="PS50995">
    <property type="entry name" value="HTH_MARR_2"/>
    <property type="match status" value="1"/>
</dbReference>
<dbReference type="GO" id="GO:0003700">
    <property type="term" value="F:DNA-binding transcription factor activity"/>
    <property type="evidence" value="ECO:0007669"/>
    <property type="project" value="InterPro"/>
</dbReference>
<evidence type="ECO:0000313" key="3">
    <source>
        <dbReference type="Proteomes" id="UP000198953"/>
    </source>
</evidence>
<evidence type="ECO:0000313" key="2">
    <source>
        <dbReference type="EMBL" id="SEN56100.1"/>
    </source>
</evidence>
<dbReference type="PANTHER" id="PTHR33164:SF106">
    <property type="entry name" value="TRANSCRIPTIONAL REGULATORY PROTEIN"/>
    <property type="match status" value="1"/>
</dbReference>
<dbReference type="Pfam" id="PF12802">
    <property type="entry name" value="MarR_2"/>
    <property type="match status" value="1"/>
</dbReference>
<dbReference type="PRINTS" id="PR00598">
    <property type="entry name" value="HTHMARR"/>
</dbReference>
<dbReference type="SMART" id="SM00347">
    <property type="entry name" value="HTH_MARR"/>
    <property type="match status" value="1"/>
</dbReference>
<dbReference type="PANTHER" id="PTHR33164">
    <property type="entry name" value="TRANSCRIPTIONAL REGULATOR, MARR FAMILY"/>
    <property type="match status" value="1"/>
</dbReference>
<dbReference type="InterPro" id="IPR039422">
    <property type="entry name" value="MarR/SlyA-like"/>
</dbReference>